<dbReference type="OrthoDB" id="2526284at2759"/>
<organism evidence="11 12">
    <name type="scientific">Frankliniella occidentalis</name>
    <name type="common">Western flower thrips</name>
    <name type="synonym">Euthrips occidentalis</name>
    <dbReference type="NCBI Taxonomy" id="133901"/>
    <lineage>
        <taxon>Eukaryota</taxon>
        <taxon>Metazoa</taxon>
        <taxon>Ecdysozoa</taxon>
        <taxon>Arthropoda</taxon>
        <taxon>Hexapoda</taxon>
        <taxon>Insecta</taxon>
        <taxon>Pterygota</taxon>
        <taxon>Neoptera</taxon>
        <taxon>Paraneoptera</taxon>
        <taxon>Thysanoptera</taxon>
        <taxon>Terebrantia</taxon>
        <taxon>Thripoidea</taxon>
        <taxon>Thripidae</taxon>
        <taxon>Frankliniella</taxon>
    </lineage>
</organism>
<dbReference type="PANTHER" id="PTHR21461:SF40">
    <property type="entry name" value="GLYCOSYLTRANSFERASE FAMILY 92 PROTEIN"/>
    <property type="match status" value="1"/>
</dbReference>
<evidence type="ECO:0000313" key="12">
    <source>
        <dbReference type="RefSeq" id="XP_052125574.1"/>
    </source>
</evidence>
<evidence type="ECO:0000256" key="8">
    <source>
        <dbReference type="RuleBase" id="RU366017"/>
    </source>
</evidence>
<evidence type="ECO:0000313" key="11">
    <source>
        <dbReference type="Proteomes" id="UP000504606"/>
    </source>
</evidence>
<comment type="subcellular location">
    <subcellularLocation>
        <location evidence="1">Membrane</location>
        <topology evidence="1">Single-pass membrane protein</topology>
    </subcellularLocation>
</comment>
<keyword evidence="6" id="KW-1133">Transmembrane helix</keyword>
<gene>
    <name evidence="12" type="primary">LOC113205383</name>
</gene>
<evidence type="ECO:0000256" key="10">
    <source>
        <dbReference type="SAM" id="SignalP"/>
    </source>
</evidence>
<dbReference type="AlphaFoldDB" id="A0A9C6U974"/>
<proteinExistence type="inferred from homology"/>
<dbReference type="InterPro" id="IPR008166">
    <property type="entry name" value="Glyco_transf_92"/>
</dbReference>
<feature type="compositionally biased region" description="Low complexity" evidence="9">
    <location>
        <begin position="490"/>
        <end position="500"/>
    </location>
</feature>
<dbReference type="PANTHER" id="PTHR21461">
    <property type="entry name" value="GLYCOSYLTRANSFERASE FAMILY 92 PROTEIN"/>
    <property type="match status" value="1"/>
</dbReference>
<keyword evidence="5" id="KW-0812">Transmembrane</keyword>
<feature type="region of interest" description="Disordered" evidence="9">
    <location>
        <begin position="35"/>
        <end position="65"/>
    </location>
</feature>
<feature type="compositionally biased region" description="Gly residues" evidence="9">
    <location>
        <begin position="35"/>
        <end position="62"/>
    </location>
</feature>
<evidence type="ECO:0000256" key="9">
    <source>
        <dbReference type="SAM" id="MobiDB-lite"/>
    </source>
</evidence>
<keyword evidence="10" id="KW-0732">Signal</keyword>
<evidence type="ECO:0000256" key="6">
    <source>
        <dbReference type="ARBA" id="ARBA00022989"/>
    </source>
</evidence>
<evidence type="ECO:0000256" key="1">
    <source>
        <dbReference type="ARBA" id="ARBA00004167"/>
    </source>
</evidence>
<dbReference type="KEGG" id="foc:113205383"/>
<name>A0A9C6U974_FRAOC</name>
<dbReference type="GeneID" id="113205383"/>
<accession>A0A9C6U974</accession>
<dbReference type="Pfam" id="PF01697">
    <property type="entry name" value="Glyco_transf_92"/>
    <property type="match status" value="1"/>
</dbReference>
<keyword evidence="4 8" id="KW-0808">Transferase</keyword>
<feature type="signal peptide" evidence="10">
    <location>
        <begin position="1"/>
        <end position="18"/>
    </location>
</feature>
<protein>
    <recommendedName>
        <fullName evidence="8">Glycosyltransferase family 92 protein</fullName>
        <ecNumber evidence="8">2.4.1.-</ecNumber>
    </recommendedName>
</protein>
<evidence type="ECO:0000256" key="5">
    <source>
        <dbReference type="ARBA" id="ARBA00022692"/>
    </source>
</evidence>
<sequence length="544" mass="59930">MYCLRIALLSTLPFPVLFQGDDYLQYASMHQAGGRAGGPGGDRGVGGVGGGLQGGAGPGGGPALLPGEPRLQSLQAAAGANLTAKDGDWQIVSGTRFKFLVFSAFFDKRDGNRMIRIVGATKTRLPERVFCRYWYPEGKGEGAAKWPADRTLTVPAKVKVIRENWNLKYSACFVLCLLKPNQTVPQAVSVVARLRVRPHNMLAVRQLERPRDAPALDPNSLAVCVKPLHFSYNRPVEMLEFLELNTMLGAEHFTFYNHTIGPQVSCILQDYAARGRVTLLPWRLNMASQREIRTEGLFAALNDCMYRNMNRHALVAQIDLDEYIVPRHNLTLPDLLQWLGKKLNIRSAGSFSFQNAFFYLQWQDDPLVDKHGLDSRLLTARKTTRRTKLHPHKQRSKYIARPEFVVEAGNHFVWEFLPGHGAINVHPSAAILHHYRVCEFGGDDCVKSSHVVDRTAHRYKDRLAAQVSKRWALLREDCHLGDLFVPPPGEEGAAGAGVSSPAPPLQHGASTGPAAAPAPAPATDLEPGADPGDEPPAEPETKQS</sequence>
<keyword evidence="11" id="KW-1185">Reference proteome</keyword>
<evidence type="ECO:0000256" key="3">
    <source>
        <dbReference type="ARBA" id="ARBA00022676"/>
    </source>
</evidence>
<dbReference type="EC" id="2.4.1.-" evidence="8"/>
<dbReference type="Proteomes" id="UP000504606">
    <property type="component" value="Unplaced"/>
</dbReference>
<dbReference type="GO" id="GO:0016757">
    <property type="term" value="F:glycosyltransferase activity"/>
    <property type="evidence" value="ECO:0007669"/>
    <property type="project" value="UniProtKB-UniRule"/>
</dbReference>
<evidence type="ECO:0000256" key="2">
    <source>
        <dbReference type="ARBA" id="ARBA00007647"/>
    </source>
</evidence>
<feature type="chain" id="PRO_5039557180" description="Glycosyltransferase family 92 protein" evidence="10">
    <location>
        <begin position="19"/>
        <end position="544"/>
    </location>
</feature>
<reference evidence="12" key="1">
    <citation type="submission" date="2025-08" db="UniProtKB">
        <authorList>
            <consortium name="RefSeq"/>
        </authorList>
    </citation>
    <scope>IDENTIFICATION</scope>
    <source>
        <tissue evidence="12">Whole organism</tissue>
    </source>
</reference>
<evidence type="ECO:0000256" key="7">
    <source>
        <dbReference type="ARBA" id="ARBA00023136"/>
    </source>
</evidence>
<keyword evidence="3 8" id="KW-0328">Glycosyltransferase</keyword>
<dbReference type="RefSeq" id="XP_052125574.1">
    <property type="nucleotide sequence ID" value="XM_052269614.1"/>
</dbReference>
<evidence type="ECO:0000256" key="4">
    <source>
        <dbReference type="ARBA" id="ARBA00022679"/>
    </source>
</evidence>
<dbReference type="GO" id="GO:0005737">
    <property type="term" value="C:cytoplasm"/>
    <property type="evidence" value="ECO:0007669"/>
    <property type="project" value="TreeGrafter"/>
</dbReference>
<dbReference type="GO" id="GO:0016020">
    <property type="term" value="C:membrane"/>
    <property type="evidence" value="ECO:0007669"/>
    <property type="project" value="UniProtKB-SubCell"/>
</dbReference>
<feature type="region of interest" description="Disordered" evidence="9">
    <location>
        <begin position="485"/>
        <end position="544"/>
    </location>
</feature>
<comment type="similarity">
    <text evidence="2 8">Belongs to the glycosyltransferase 92 family.</text>
</comment>
<keyword evidence="7" id="KW-0472">Membrane</keyword>